<comment type="caution">
    <text evidence="2">The sequence shown here is derived from an EMBL/GenBank/DDBJ whole genome shotgun (WGS) entry which is preliminary data.</text>
</comment>
<dbReference type="Pfam" id="PF03781">
    <property type="entry name" value="FGE-sulfatase"/>
    <property type="match status" value="1"/>
</dbReference>
<dbReference type="Proteomes" id="UP000642125">
    <property type="component" value="Unassembled WGS sequence"/>
</dbReference>
<dbReference type="InterPro" id="IPR005532">
    <property type="entry name" value="SUMF_dom"/>
</dbReference>
<dbReference type="Gene3D" id="3.90.1580.10">
    <property type="entry name" value="paralog of FGE (formylglycine-generating enzyme)"/>
    <property type="match status" value="1"/>
</dbReference>
<reference evidence="2" key="1">
    <citation type="submission" date="2021-01" db="EMBL/GenBank/DDBJ databases">
        <title>Whole genome shotgun sequence of Cellulomonas pakistanensis NBRC 110800.</title>
        <authorList>
            <person name="Komaki H."/>
            <person name="Tamura T."/>
        </authorList>
    </citation>
    <scope>NUCLEOTIDE SEQUENCE</scope>
    <source>
        <strain evidence="2">NBRC 110800</strain>
    </source>
</reference>
<protein>
    <recommendedName>
        <fullName evidence="1">Sulfatase-modifying factor enzyme-like domain-containing protein</fullName>
    </recommendedName>
</protein>
<organism evidence="2 3">
    <name type="scientific">Cellulomonas pakistanensis</name>
    <dbReference type="NCBI Taxonomy" id="992287"/>
    <lineage>
        <taxon>Bacteria</taxon>
        <taxon>Bacillati</taxon>
        <taxon>Actinomycetota</taxon>
        <taxon>Actinomycetes</taxon>
        <taxon>Micrococcales</taxon>
        <taxon>Cellulomonadaceae</taxon>
        <taxon>Cellulomonas</taxon>
    </lineage>
</organism>
<evidence type="ECO:0000313" key="3">
    <source>
        <dbReference type="Proteomes" id="UP000642125"/>
    </source>
</evidence>
<dbReference type="EMBL" id="BONO01000002">
    <property type="protein sequence ID" value="GIG34935.1"/>
    <property type="molecule type" value="Genomic_DNA"/>
</dbReference>
<accession>A0A919P632</accession>
<feature type="domain" description="Sulfatase-modifying factor enzyme-like" evidence="1">
    <location>
        <begin position="3"/>
        <end position="80"/>
    </location>
</feature>
<proteinExistence type="predicted"/>
<dbReference type="InterPro" id="IPR016187">
    <property type="entry name" value="CTDL_fold"/>
</dbReference>
<dbReference type="SUPFAM" id="SSF56436">
    <property type="entry name" value="C-type lectin-like"/>
    <property type="match status" value="1"/>
</dbReference>
<dbReference type="AlphaFoldDB" id="A0A919P632"/>
<keyword evidence="3" id="KW-1185">Reference proteome</keyword>
<dbReference type="InterPro" id="IPR042095">
    <property type="entry name" value="SUMF_sf"/>
</dbReference>
<sequence length="95" mass="9817">MTLPELTSVPGGTIELSDARRGTSRDVALFAFEIGRVPVTQAQYAAVLGRADPPAAGAAAPAHGVRWVDAVAWCNAASSRAGLRPAYDVRGGTVR</sequence>
<evidence type="ECO:0000259" key="1">
    <source>
        <dbReference type="Pfam" id="PF03781"/>
    </source>
</evidence>
<name>A0A919P632_9CELL</name>
<gene>
    <name evidence="2" type="ORF">Cpa01nite_03160</name>
</gene>
<evidence type="ECO:0000313" key="2">
    <source>
        <dbReference type="EMBL" id="GIG34935.1"/>
    </source>
</evidence>